<comment type="caution">
    <text evidence="6">The sequence shown here is derived from an EMBL/GenBank/DDBJ whole genome shotgun (WGS) entry which is preliminary data.</text>
</comment>
<proteinExistence type="predicted"/>
<evidence type="ECO:0000256" key="2">
    <source>
        <dbReference type="ARBA" id="ARBA00022553"/>
    </source>
</evidence>
<keyword evidence="2" id="KW-0597">Phosphoprotein</keyword>
<reference evidence="6" key="1">
    <citation type="submission" date="2021-08" db="EMBL/GenBank/DDBJ databases">
        <title>WGS assembly of Ceratopteris richardii.</title>
        <authorList>
            <person name="Marchant D.B."/>
            <person name="Chen G."/>
            <person name="Jenkins J."/>
            <person name="Shu S."/>
            <person name="Leebens-Mack J."/>
            <person name="Grimwood J."/>
            <person name="Schmutz J."/>
            <person name="Soltis P."/>
            <person name="Soltis D."/>
            <person name="Chen Z.-H."/>
        </authorList>
    </citation>
    <scope>NUCLEOTIDE SEQUENCE</scope>
    <source>
        <strain evidence="6">Whitten #5841</strain>
        <tissue evidence="6">Leaf</tissue>
    </source>
</reference>
<feature type="domain" description="VQ" evidence="5">
    <location>
        <begin position="214"/>
        <end position="235"/>
    </location>
</feature>
<dbReference type="PANTHER" id="PTHR33402:SF16">
    <property type="entry name" value="VQ MOTIF-CONTAINING PROTEIN 13-RELATED"/>
    <property type="match status" value="1"/>
</dbReference>
<gene>
    <name evidence="6" type="ORF">KP509_20G014700</name>
</gene>
<dbReference type="OrthoDB" id="1918952at2759"/>
<dbReference type="InterPro" id="IPR008889">
    <property type="entry name" value="VQ"/>
</dbReference>
<comment type="subcellular location">
    <subcellularLocation>
        <location evidence="1">Nucleus</location>
    </subcellularLocation>
</comment>
<dbReference type="GO" id="GO:0005634">
    <property type="term" value="C:nucleus"/>
    <property type="evidence" value="ECO:0007669"/>
    <property type="project" value="UniProtKB-SubCell"/>
</dbReference>
<accession>A0A8T2SFE5</accession>
<protein>
    <recommendedName>
        <fullName evidence="5">VQ domain-containing protein</fullName>
    </recommendedName>
</protein>
<sequence length="428" mass="46552">MSRFEMGPTSAAAPSPRVLDSVSCPATSDRSLRLTEDEDLAMQKTSEKVVLSGQARPSEKVVLSGQARPGYCFPASEARFKDPFSCHERSMETSKMCLKSILPPNEDGDVLSSSQANDGGSSPDCYSGRNVSPQGSSTGKSLCIENSCSADSCVESDVGRSSAKAYDRKALCVKPSSMKRLSSGVASLTSAMSKCGKRGSLATVISISRTEKETIVHTDLLNFRRIVHQLTGASRNEEALMPVTISSRARGSIDESINCLYNDKDFNKDKDLTQPKPLCAKLYERRSPKTLENIMASCRELPPLVPSPVTPMSSGFERTLPATRAASPGDVQQEHNNIQAEWKTTEIDRIGNVHLSCKQNQLGTQAHFNLTQGQPIDANQWLSTLGGTYQVESVEDMVIAEKGFFLHPQRPRDNEPALLSLFPESPRG</sequence>
<dbReference type="PANTHER" id="PTHR33402">
    <property type="entry name" value="VQ MOTIF-CONTAINING PROTEIN 11-LIKE"/>
    <property type="match status" value="1"/>
</dbReference>
<evidence type="ECO:0000313" key="7">
    <source>
        <dbReference type="Proteomes" id="UP000825935"/>
    </source>
</evidence>
<name>A0A8T2SFE5_CERRI</name>
<dbReference type="AlphaFoldDB" id="A0A8T2SFE5"/>
<dbReference type="EMBL" id="CM035425">
    <property type="protein sequence ID" value="KAH7331097.1"/>
    <property type="molecule type" value="Genomic_DNA"/>
</dbReference>
<evidence type="ECO:0000256" key="3">
    <source>
        <dbReference type="ARBA" id="ARBA00023242"/>
    </source>
</evidence>
<evidence type="ECO:0000259" key="5">
    <source>
        <dbReference type="Pfam" id="PF05678"/>
    </source>
</evidence>
<dbReference type="Proteomes" id="UP000825935">
    <property type="component" value="Chromosome 20"/>
</dbReference>
<feature type="compositionally biased region" description="Polar residues" evidence="4">
    <location>
        <begin position="111"/>
        <end position="120"/>
    </location>
</feature>
<feature type="region of interest" description="Disordered" evidence="4">
    <location>
        <begin position="1"/>
        <end position="24"/>
    </location>
</feature>
<evidence type="ECO:0000256" key="4">
    <source>
        <dbReference type="SAM" id="MobiDB-lite"/>
    </source>
</evidence>
<keyword evidence="7" id="KW-1185">Reference proteome</keyword>
<feature type="region of interest" description="Disordered" evidence="4">
    <location>
        <begin position="108"/>
        <end position="133"/>
    </location>
</feature>
<organism evidence="6 7">
    <name type="scientific">Ceratopteris richardii</name>
    <name type="common">Triangle waterfern</name>
    <dbReference type="NCBI Taxonomy" id="49495"/>
    <lineage>
        <taxon>Eukaryota</taxon>
        <taxon>Viridiplantae</taxon>
        <taxon>Streptophyta</taxon>
        <taxon>Embryophyta</taxon>
        <taxon>Tracheophyta</taxon>
        <taxon>Polypodiopsida</taxon>
        <taxon>Polypodiidae</taxon>
        <taxon>Polypodiales</taxon>
        <taxon>Pteridineae</taxon>
        <taxon>Pteridaceae</taxon>
        <taxon>Parkerioideae</taxon>
        <taxon>Ceratopteris</taxon>
    </lineage>
</organism>
<feature type="region of interest" description="Disordered" evidence="4">
    <location>
        <begin position="409"/>
        <end position="428"/>
    </location>
</feature>
<dbReference type="InterPro" id="IPR039611">
    <property type="entry name" value="VQ_4/11/13/19/31/33"/>
</dbReference>
<evidence type="ECO:0000313" key="6">
    <source>
        <dbReference type="EMBL" id="KAH7331097.1"/>
    </source>
</evidence>
<dbReference type="Pfam" id="PF05678">
    <property type="entry name" value="VQ"/>
    <property type="match status" value="1"/>
</dbReference>
<keyword evidence="3" id="KW-0539">Nucleus</keyword>
<evidence type="ECO:0000256" key="1">
    <source>
        <dbReference type="ARBA" id="ARBA00004123"/>
    </source>
</evidence>